<dbReference type="NCBIfam" id="TIGR03491">
    <property type="entry name" value="TM0106 family RecB-like putative nuclease"/>
    <property type="match status" value="1"/>
</dbReference>
<dbReference type="Gene3D" id="1.10.150.20">
    <property type="entry name" value="5' to 3' exonuclease, C-terminal subdomain"/>
    <property type="match status" value="1"/>
</dbReference>
<dbReference type="Pfam" id="PF13482">
    <property type="entry name" value="RNase_H_2"/>
    <property type="match status" value="1"/>
</dbReference>
<feature type="domain" description="YprB ribonuclease H-like" evidence="1">
    <location>
        <begin position="314"/>
        <end position="492"/>
    </location>
</feature>
<evidence type="ECO:0000313" key="2">
    <source>
        <dbReference type="EMBL" id="SUZ60775.1"/>
    </source>
</evidence>
<dbReference type="SUPFAM" id="SSF47794">
    <property type="entry name" value="Rad51 N-terminal domain-like"/>
    <property type="match status" value="1"/>
</dbReference>
<name>A0A381P1F7_9ZZZZ</name>
<reference evidence="2" key="1">
    <citation type="submission" date="2018-05" db="EMBL/GenBank/DDBJ databases">
        <authorList>
            <person name="Lanie J.A."/>
            <person name="Ng W.-L."/>
            <person name="Kazmierczak K.M."/>
            <person name="Andrzejewski T.M."/>
            <person name="Davidsen T.M."/>
            <person name="Wayne K.J."/>
            <person name="Tettelin H."/>
            <person name="Glass J.I."/>
            <person name="Rusch D."/>
            <person name="Podicherti R."/>
            <person name="Tsui H.-C.T."/>
            <person name="Winkler M.E."/>
        </authorList>
    </citation>
    <scope>NUCLEOTIDE SEQUENCE</scope>
</reference>
<dbReference type="AlphaFoldDB" id="A0A381P1F7"/>
<gene>
    <name evidence="2" type="ORF">METZ01_LOCUS13629</name>
</gene>
<dbReference type="SUPFAM" id="SSF53098">
    <property type="entry name" value="Ribonuclease H-like"/>
    <property type="match status" value="1"/>
</dbReference>
<protein>
    <recommendedName>
        <fullName evidence="1">YprB ribonuclease H-like domain-containing protein</fullName>
    </recommendedName>
</protein>
<accession>A0A381P1F7</accession>
<organism evidence="2">
    <name type="scientific">marine metagenome</name>
    <dbReference type="NCBI Taxonomy" id="408172"/>
    <lineage>
        <taxon>unclassified sequences</taxon>
        <taxon>metagenomes</taxon>
        <taxon>ecological metagenomes</taxon>
    </lineage>
</organism>
<dbReference type="InterPro" id="IPR010995">
    <property type="entry name" value="DNA_repair_Rad51/TF_NusA_a-hlx"/>
</dbReference>
<sequence length="497" mass="56137">MLAGAFMGVEEIYRRFTDGSREGAVRAGWVERYLESPVAFWCTLHAPADARDPMNDQMQHIFDIGNNHQDRVNDQFFSGGVQEVFKTEEEGFRKSLEIMFAGATAIMDMPLVCWPEGLTGRPDVLERVDGVSSVFGDYSYRVIEIKSSRRLRESQILQGALYNRLLGIVQGYQPPEFQMINGDTEIIEVMMSDVDHRLDQVLAEVREIMAGKSVEFCYGVARWPWTSYVDSRAIEANDVSLITGVGSSVRTNLVAAGYATLESIAAANETDLVSVKRVGSASARKMMVSAQALQGMKPLRREELEELRHGKTEVFFDFEGAQEFDETDGLELVNYLIGAVSRTPGQEAQYTAFFADTFEQEDENLTHFLEWANSLEDPVFYHWHHYEKTHLTKMVERYGVDPELAAVVLERLEDLSPWATKGYAFPAYGEGLKAIAKSLGFKWQQDDVSGVGSMGLYLRYVESGGTDEVSKEKIIVYNEDDCFATMHIYDWVMAQER</sequence>
<dbReference type="Pfam" id="PF14520">
    <property type="entry name" value="HHH_5"/>
    <property type="match status" value="1"/>
</dbReference>
<dbReference type="InterPro" id="IPR019993">
    <property type="entry name" value="RecB_nuclease_TM0106_put"/>
</dbReference>
<proteinExistence type="predicted"/>
<dbReference type="GO" id="GO:0000166">
    <property type="term" value="F:nucleotide binding"/>
    <property type="evidence" value="ECO:0007669"/>
    <property type="project" value="InterPro"/>
</dbReference>
<evidence type="ECO:0000259" key="1">
    <source>
        <dbReference type="Pfam" id="PF13482"/>
    </source>
</evidence>
<dbReference type="EMBL" id="UINC01000765">
    <property type="protein sequence ID" value="SUZ60775.1"/>
    <property type="molecule type" value="Genomic_DNA"/>
</dbReference>
<dbReference type="InterPro" id="IPR038720">
    <property type="entry name" value="YprB_RNase_H-like_dom"/>
</dbReference>
<dbReference type="InterPro" id="IPR012337">
    <property type="entry name" value="RNaseH-like_sf"/>
</dbReference>